<dbReference type="UniPathway" id="UPA00199"/>
<evidence type="ECO:0000256" key="4">
    <source>
        <dbReference type="ARBA" id="ARBA00022989"/>
    </source>
</evidence>
<dbReference type="GO" id="GO:0006631">
    <property type="term" value="P:fatty acid metabolic process"/>
    <property type="evidence" value="ECO:0007669"/>
    <property type="project" value="UniProtKB-UniPathway"/>
</dbReference>
<reference evidence="7" key="1">
    <citation type="submission" date="2015-03" db="EMBL/GenBank/DDBJ databases">
        <title>A transcriptome of Araucaria cunninghamii, an australian fine timber species.</title>
        <authorList>
            <person name="Jing Yi C.J.Y."/>
            <person name="Yin San L.Y.S."/>
            <person name="Abdul Karim S.S."/>
            <person name="Wan Azmi N.N."/>
            <person name="Hercus R.R."/>
            <person name="Croft L.L."/>
        </authorList>
    </citation>
    <scope>NUCLEOTIDE SEQUENCE</scope>
    <source>
        <strain evidence="7">MI0301</strain>
        <tissue evidence="7">Leaf</tissue>
    </source>
</reference>
<keyword evidence="5" id="KW-0472">Membrane</keyword>
<dbReference type="GO" id="GO:0016020">
    <property type="term" value="C:membrane"/>
    <property type="evidence" value="ECO:0007669"/>
    <property type="project" value="UniProtKB-SubCell"/>
</dbReference>
<dbReference type="EMBL" id="GCKF01044342">
    <property type="protein sequence ID" value="JAG94189.1"/>
    <property type="molecule type" value="Transcribed_RNA"/>
</dbReference>
<accession>A0A0D6QUI5</accession>
<protein>
    <recommendedName>
        <fullName evidence="6">Lipid desaturase domain-containing protein</fullName>
    </recommendedName>
</protein>
<comment type="subcellular location">
    <subcellularLocation>
        <location evidence="1">Membrane</location>
        <topology evidence="1">Multi-pass membrane protein</topology>
    </subcellularLocation>
</comment>
<feature type="domain" description="Lipid desaturase" evidence="6">
    <location>
        <begin position="164"/>
        <end position="332"/>
    </location>
</feature>
<keyword evidence="3" id="KW-0812">Transmembrane</keyword>
<dbReference type="PANTHER" id="PTHR48140:SF1">
    <property type="entry name" value="FATTY ACID DESATURASE 4, CHLOROPLASTIC-RELATED"/>
    <property type="match status" value="1"/>
</dbReference>
<evidence type="ECO:0000259" key="6">
    <source>
        <dbReference type="Pfam" id="PF10520"/>
    </source>
</evidence>
<organism evidence="7">
    <name type="scientific">Araucaria cunninghamii</name>
    <name type="common">Hoop pine</name>
    <name type="synonym">Moreton Bay pine</name>
    <dbReference type="NCBI Taxonomy" id="56994"/>
    <lineage>
        <taxon>Eukaryota</taxon>
        <taxon>Viridiplantae</taxon>
        <taxon>Streptophyta</taxon>
        <taxon>Embryophyta</taxon>
        <taxon>Tracheophyta</taxon>
        <taxon>Spermatophyta</taxon>
        <taxon>Pinopsida</taxon>
        <taxon>Pinidae</taxon>
        <taxon>Conifers II</taxon>
        <taxon>Araucariales</taxon>
        <taxon>Araucariaceae</taxon>
        <taxon>Araucaria</taxon>
    </lineage>
</organism>
<proteinExistence type="inferred from homology"/>
<evidence type="ECO:0000256" key="5">
    <source>
        <dbReference type="ARBA" id="ARBA00023136"/>
    </source>
</evidence>
<evidence type="ECO:0000256" key="2">
    <source>
        <dbReference type="ARBA" id="ARBA00007620"/>
    </source>
</evidence>
<dbReference type="InterPro" id="IPR019547">
    <property type="entry name" value="Lipid_desat"/>
</dbReference>
<sequence>MPAIGNTKFNICTRQMGLSRPSQKVGASFHFIKSPHLKHIPICKFSIVLKPNAVKRIQFSYSTKITVSVRGLYQPFGNHPTCPIFLPTNALNQHKRSSTKALVISNGGQAEMGLLDTSLESTSTHRLWVTMVCGAMVAMAVKSAMAMDSVESVLAGLVATYLGYVFADLGTGIYHWGIDNYGDASTRIFGSQIDAFQGHHKRPWTISRRQFANNIHALARPATFVLGLFLLLPENVVVDSFVGVATGCIVFSQQFHCWAHCKKGELPALVIQLQEMGVLVSRKMHGAHHRPPYDNNYCIVSGMWNPLLDGTKFFRKLEMFIYYKWGVRPRCWDETAAEWLQDGSYFADGSNELL</sequence>
<evidence type="ECO:0000256" key="1">
    <source>
        <dbReference type="ARBA" id="ARBA00004141"/>
    </source>
</evidence>
<comment type="similarity">
    <text evidence="2">Belongs to the fatty acid desaturase CarF family.</text>
</comment>
<dbReference type="PANTHER" id="PTHR48140">
    <property type="entry name" value="FATTY ACID DESATURASE 4, CHLOROPLASTIC-RELATED"/>
    <property type="match status" value="1"/>
</dbReference>
<evidence type="ECO:0000256" key="3">
    <source>
        <dbReference type="ARBA" id="ARBA00022692"/>
    </source>
</evidence>
<keyword evidence="4" id="KW-1133">Transmembrane helix</keyword>
<evidence type="ECO:0000313" key="7">
    <source>
        <dbReference type="EMBL" id="JAG94189.1"/>
    </source>
</evidence>
<dbReference type="Pfam" id="PF10520">
    <property type="entry name" value="Lipid_desat"/>
    <property type="match status" value="1"/>
</dbReference>
<dbReference type="InterPro" id="IPR052864">
    <property type="entry name" value="Chloroplast_FAD_CarF"/>
</dbReference>
<name>A0A0D6QUI5_ARACU</name>
<dbReference type="AlphaFoldDB" id="A0A0D6QUI5"/>